<dbReference type="InterPro" id="IPR050109">
    <property type="entry name" value="HTH-type_TetR-like_transc_reg"/>
</dbReference>
<dbReference type="STRING" id="1462526.BN990_01451"/>
<dbReference type="GO" id="GO:0003700">
    <property type="term" value="F:DNA-binding transcription factor activity"/>
    <property type="evidence" value="ECO:0007669"/>
    <property type="project" value="TreeGrafter"/>
</dbReference>
<evidence type="ECO:0000256" key="1">
    <source>
        <dbReference type="ARBA" id="ARBA00023125"/>
    </source>
</evidence>
<proteinExistence type="predicted"/>
<dbReference type="Proteomes" id="UP000028875">
    <property type="component" value="Unassembled WGS sequence"/>
</dbReference>
<dbReference type="GO" id="GO:0000976">
    <property type="term" value="F:transcription cis-regulatory region binding"/>
    <property type="evidence" value="ECO:0007669"/>
    <property type="project" value="TreeGrafter"/>
</dbReference>
<dbReference type="SUPFAM" id="SSF46689">
    <property type="entry name" value="Homeodomain-like"/>
    <property type="match status" value="1"/>
</dbReference>
<protein>
    <submittedName>
        <fullName evidence="4">DNA-binding transcriptional repressor AcrR</fullName>
    </submittedName>
</protein>
<dbReference type="OrthoDB" id="277085at2"/>
<dbReference type="InterPro" id="IPR009057">
    <property type="entry name" value="Homeodomain-like_sf"/>
</dbReference>
<feature type="DNA-binding region" description="H-T-H motif" evidence="2">
    <location>
        <begin position="30"/>
        <end position="49"/>
    </location>
</feature>
<dbReference type="EMBL" id="CCDP010000001">
    <property type="protein sequence ID" value="CDQ39166.1"/>
    <property type="molecule type" value="Genomic_DNA"/>
</dbReference>
<evidence type="ECO:0000313" key="5">
    <source>
        <dbReference type="Proteomes" id="UP000028875"/>
    </source>
</evidence>
<reference evidence="4 5" key="1">
    <citation type="submission" date="2014-03" db="EMBL/GenBank/DDBJ databases">
        <authorList>
            <person name="Urmite Genomes U."/>
        </authorList>
    </citation>
    <scope>NUCLEOTIDE SEQUENCE [LARGE SCALE GENOMIC DNA]</scope>
    <source>
        <strain evidence="4 5">Vm-5</strain>
    </source>
</reference>
<evidence type="ECO:0000259" key="3">
    <source>
        <dbReference type="PROSITE" id="PS50977"/>
    </source>
</evidence>
<dbReference type="PANTHER" id="PTHR30055:SF226">
    <property type="entry name" value="HTH-TYPE TRANSCRIPTIONAL REGULATOR PKSA"/>
    <property type="match status" value="1"/>
</dbReference>
<keyword evidence="1 2" id="KW-0238">DNA-binding</keyword>
<dbReference type="PANTHER" id="PTHR30055">
    <property type="entry name" value="HTH-TYPE TRANSCRIPTIONAL REGULATOR RUTR"/>
    <property type="match status" value="1"/>
</dbReference>
<evidence type="ECO:0000256" key="2">
    <source>
        <dbReference type="PROSITE-ProRule" id="PRU00335"/>
    </source>
</evidence>
<name>A0A024QB47_9BACI</name>
<gene>
    <name evidence="4" type="ORF">BN990_01451</name>
</gene>
<dbReference type="AlphaFoldDB" id="A0A024QB47"/>
<sequence>MTSSRKQATSDKIMNVAIDLMADRGYNGVSTEEIATKAGFSEKTLFRHFKSKQNLLETAFQRYHYAGRMKDLFDENIKWDLHADLLMISQTYHRIMYQNRKMIQISARGHKDLPGFQEATHKHPQQLKEFLTEYFREMCEKGKVIKTDPKRQAVAFLYMNYGAAMGRINKDPILEVIPIETFIEESVSIFTRGLTP</sequence>
<accession>A0A024QB47</accession>
<evidence type="ECO:0000313" key="4">
    <source>
        <dbReference type="EMBL" id="CDQ39166.1"/>
    </source>
</evidence>
<dbReference type="Gene3D" id="1.10.357.10">
    <property type="entry name" value="Tetracycline Repressor, domain 2"/>
    <property type="match status" value="1"/>
</dbReference>
<dbReference type="RefSeq" id="WP_038243104.1">
    <property type="nucleotide sequence ID" value="NZ_BNER01000003.1"/>
</dbReference>
<dbReference type="Pfam" id="PF00440">
    <property type="entry name" value="TetR_N"/>
    <property type="match status" value="1"/>
</dbReference>
<reference evidence="5" key="2">
    <citation type="submission" date="2014-05" db="EMBL/GenBank/DDBJ databases">
        <title>Draft genome sequence of Virgibacillus massiliensis Vm-5.</title>
        <authorList>
            <person name="Khelaifia S."/>
            <person name="Croce O."/>
            <person name="Lagier J.C."/>
            <person name="Raoult D."/>
        </authorList>
    </citation>
    <scope>NUCLEOTIDE SEQUENCE [LARGE SCALE GENOMIC DNA]</scope>
    <source>
        <strain evidence="5">Vm-5</strain>
    </source>
</reference>
<dbReference type="PRINTS" id="PR00455">
    <property type="entry name" value="HTHTETR"/>
</dbReference>
<keyword evidence="5" id="KW-1185">Reference proteome</keyword>
<feature type="domain" description="HTH tetR-type" evidence="3">
    <location>
        <begin position="7"/>
        <end position="67"/>
    </location>
</feature>
<comment type="caution">
    <text evidence="4">The sequence shown here is derived from an EMBL/GenBank/DDBJ whole genome shotgun (WGS) entry which is preliminary data.</text>
</comment>
<dbReference type="PROSITE" id="PS50977">
    <property type="entry name" value="HTH_TETR_2"/>
    <property type="match status" value="1"/>
</dbReference>
<dbReference type="InterPro" id="IPR001647">
    <property type="entry name" value="HTH_TetR"/>
</dbReference>
<dbReference type="eggNOG" id="COG1309">
    <property type="taxonomic scope" value="Bacteria"/>
</dbReference>
<organism evidence="4 5">
    <name type="scientific">Virgibacillus massiliensis</name>
    <dbReference type="NCBI Taxonomy" id="1462526"/>
    <lineage>
        <taxon>Bacteria</taxon>
        <taxon>Bacillati</taxon>
        <taxon>Bacillota</taxon>
        <taxon>Bacilli</taxon>
        <taxon>Bacillales</taxon>
        <taxon>Bacillaceae</taxon>
        <taxon>Virgibacillus</taxon>
    </lineage>
</organism>